<sequence length="230" mass="26030">MIFLIIDVFIAFDCTASERECVILLHGLGRTHYSMSSLESTLKRQNFIVVNEDYPSTRKSIEDLANQYIPPMIDQCLSNHSDHINFVTHSLGGIILREYLQNHQIPKLSRIVMLAPPNHGSKLADLLHNNWIFKFFAGPAGQELTTEKISIRGTLGPYQIGVIAGNFSLNPFNRLIFHEENDGKVAVSSTRMNTMKDFVILSVSHTFMMDNALVQKQILSFLDHGKFIHS</sequence>
<comment type="caution">
    <text evidence="1">The sequence shown here is derived from an EMBL/GenBank/DDBJ whole genome shotgun (WGS) entry which is preliminary data.</text>
</comment>
<dbReference type="SUPFAM" id="SSF53474">
    <property type="entry name" value="alpha/beta-Hydrolases"/>
    <property type="match status" value="1"/>
</dbReference>
<proteinExistence type="predicted"/>
<dbReference type="eggNOG" id="COG1075">
    <property type="taxonomic scope" value="Bacteria"/>
</dbReference>
<reference evidence="1 2" key="1">
    <citation type="submission" date="2015-11" db="EMBL/GenBank/DDBJ databases">
        <title>Genomic analysis of 38 Legionella species identifies large and diverse effector repertoires.</title>
        <authorList>
            <person name="Burstein D."/>
            <person name="Amaro F."/>
            <person name="Zusman T."/>
            <person name="Lifshitz Z."/>
            <person name="Cohen O."/>
            <person name="Gilbert J.A."/>
            <person name="Pupko T."/>
            <person name="Shuman H.A."/>
            <person name="Segal G."/>
        </authorList>
    </citation>
    <scope>NUCLEOTIDE SEQUENCE [LARGE SCALE GENOMIC DNA]</scope>
    <source>
        <strain evidence="1 2">ATCC 49751</strain>
    </source>
</reference>
<organism evidence="1 2">
    <name type="scientific">Legionella lansingensis</name>
    <dbReference type="NCBI Taxonomy" id="45067"/>
    <lineage>
        <taxon>Bacteria</taxon>
        <taxon>Pseudomonadati</taxon>
        <taxon>Pseudomonadota</taxon>
        <taxon>Gammaproteobacteria</taxon>
        <taxon>Legionellales</taxon>
        <taxon>Legionellaceae</taxon>
        <taxon>Legionella</taxon>
    </lineage>
</organism>
<dbReference type="InterPro" id="IPR029058">
    <property type="entry name" value="AB_hydrolase_fold"/>
</dbReference>
<evidence type="ECO:0000313" key="2">
    <source>
        <dbReference type="Proteomes" id="UP000054869"/>
    </source>
</evidence>
<dbReference type="Pfam" id="PF02089">
    <property type="entry name" value="Palm_thioest"/>
    <property type="match status" value="1"/>
</dbReference>
<dbReference type="EMBL" id="LNYI01000046">
    <property type="protein sequence ID" value="KTD20095.1"/>
    <property type="molecule type" value="Genomic_DNA"/>
</dbReference>
<keyword evidence="2" id="KW-1185">Reference proteome</keyword>
<evidence type="ECO:0000313" key="1">
    <source>
        <dbReference type="EMBL" id="KTD20095.1"/>
    </source>
</evidence>
<dbReference type="Gene3D" id="3.40.50.1820">
    <property type="entry name" value="alpha/beta hydrolase"/>
    <property type="match status" value="1"/>
</dbReference>
<dbReference type="AlphaFoldDB" id="A0A0W0VJ10"/>
<accession>A0A0W0VJ10</accession>
<dbReference type="STRING" id="45067.Llan_2024"/>
<dbReference type="Proteomes" id="UP000054869">
    <property type="component" value="Unassembled WGS sequence"/>
</dbReference>
<protein>
    <submittedName>
        <fullName evidence="1">Lipase B</fullName>
    </submittedName>
</protein>
<dbReference type="PATRIC" id="fig|45067.4.peg.2125"/>
<gene>
    <name evidence="1" type="ORF">Llan_2024</name>
</gene>
<dbReference type="RefSeq" id="WP_051546133.1">
    <property type="nucleotide sequence ID" value="NZ_LNYI01000046.1"/>
</dbReference>
<dbReference type="PANTHER" id="PTHR37946:SF1">
    <property type="entry name" value="SLL1969 PROTEIN"/>
    <property type="match status" value="1"/>
</dbReference>
<name>A0A0W0VJ10_9GAMM</name>
<dbReference type="PANTHER" id="PTHR37946">
    <property type="entry name" value="SLL1969 PROTEIN"/>
    <property type="match status" value="1"/>
</dbReference>